<sequence length="427" mass="46581">MSLHQGDENTSLLSKVPEVTIYFWIIKILCTTVGETASDFLNVSLGFGLTGTSMVVGVVLLIALFFQFKAKKYTPALYWLTVVLISIFGTLFTDNLTDKLGIALEVSTTIFSIALALTFAAWFSIERTLSIHSIFTRRRESFYWLAILVTFALGTATGDLMAESLGLGYLTTGIIVAVVIAFVTIAWRFGLNPVLSFWLVYIMTRPLGASLGDFLSQPRSNGGLGLGATVTSAIFMAAILLTVIFLSITKRDLITHPVANVETNRKRYTASWQIALAVSALVITAGSGYYWRHTELQHEAIASTSSTSPLGELSSFRTIAADTLSSVQKGNLSAATARVGDLEVAWDKAQSRLKPMNPSQWSSVDKSIDHVLRQLRAQPPDPTACKTSLESLLSTLDALDQRQSVERSQLPATANFELRPLTAHRSV</sequence>
<reference evidence="3" key="1">
    <citation type="submission" date="2018-02" db="EMBL/GenBank/DDBJ databases">
        <authorList>
            <person name="Moore K."/>
            <person name="Momper L."/>
        </authorList>
    </citation>
    <scope>NUCLEOTIDE SEQUENCE [LARGE SCALE GENOMIC DNA]</scope>
    <source>
        <strain evidence="3">ULC18</strain>
    </source>
</reference>
<comment type="caution">
    <text evidence="2">The sequence shown here is derived from an EMBL/GenBank/DDBJ whole genome shotgun (WGS) entry which is preliminary data.</text>
</comment>
<dbReference type="AlphaFoldDB" id="A0A2T1E0Y0"/>
<feature type="transmembrane region" description="Helical" evidence="1">
    <location>
        <begin position="102"/>
        <end position="122"/>
    </location>
</feature>
<dbReference type="Proteomes" id="UP000239576">
    <property type="component" value="Unassembled WGS sequence"/>
</dbReference>
<protein>
    <recommendedName>
        <fullName evidence="4">Membrane-anchored protein</fullName>
    </recommendedName>
</protein>
<feature type="transmembrane region" description="Helical" evidence="1">
    <location>
        <begin position="167"/>
        <end position="187"/>
    </location>
</feature>
<organism evidence="2 3">
    <name type="scientific">Stenomitos frigidus ULC18</name>
    <dbReference type="NCBI Taxonomy" id="2107698"/>
    <lineage>
        <taxon>Bacteria</taxon>
        <taxon>Bacillati</taxon>
        <taxon>Cyanobacteriota</taxon>
        <taxon>Cyanophyceae</taxon>
        <taxon>Leptolyngbyales</taxon>
        <taxon>Leptolyngbyaceae</taxon>
        <taxon>Stenomitos</taxon>
    </lineage>
</organism>
<dbReference type="OrthoDB" id="9794709at2"/>
<keyword evidence="1" id="KW-0472">Membrane</keyword>
<feature type="transmembrane region" description="Helical" evidence="1">
    <location>
        <begin position="77"/>
        <end position="96"/>
    </location>
</feature>
<keyword evidence="1" id="KW-1133">Transmembrane helix</keyword>
<accession>A0A2T1E0Y0</accession>
<evidence type="ECO:0000256" key="1">
    <source>
        <dbReference type="SAM" id="Phobius"/>
    </source>
</evidence>
<feature type="transmembrane region" description="Helical" evidence="1">
    <location>
        <begin position="194"/>
        <end position="212"/>
    </location>
</feature>
<evidence type="ECO:0000313" key="3">
    <source>
        <dbReference type="Proteomes" id="UP000239576"/>
    </source>
</evidence>
<dbReference type="RefSeq" id="WP_106258040.1">
    <property type="nucleotide sequence ID" value="NZ_CAWNSW010000043.1"/>
</dbReference>
<dbReference type="InterPro" id="IPR007136">
    <property type="entry name" value="DUF347"/>
</dbReference>
<gene>
    <name evidence="2" type="ORF">C7B82_19980</name>
</gene>
<dbReference type="Pfam" id="PF03988">
    <property type="entry name" value="DUF347"/>
    <property type="match status" value="4"/>
</dbReference>
<dbReference type="EMBL" id="PVWK01000108">
    <property type="protein sequence ID" value="PSB26392.1"/>
    <property type="molecule type" value="Genomic_DNA"/>
</dbReference>
<feature type="transmembrane region" description="Helical" evidence="1">
    <location>
        <begin position="45"/>
        <end position="65"/>
    </location>
</feature>
<keyword evidence="1" id="KW-0812">Transmembrane</keyword>
<reference evidence="2 3" key="2">
    <citation type="submission" date="2018-03" db="EMBL/GenBank/DDBJ databases">
        <title>The ancient ancestry and fast evolution of plastids.</title>
        <authorList>
            <person name="Moore K.R."/>
            <person name="Magnabosco C."/>
            <person name="Momper L."/>
            <person name="Gold D.A."/>
            <person name="Bosak T."/>
            <person name="Fournier G.P."/>
        </authorList>
    </citation>
    <scope>NUCLEOTIDE SEQUENCE [LARGE SCALE GENOMIC DNA]</scope>
    <source>
        <strain evidence="2 3">ULC18</strain>
    </source>
</reference>
<feature type="transmembrane region" description="Helical" evidence="1">
    <location>
        <begin position="270"/>
        <end position="291"/>
    </location>
</feature>
<evidence type="ECO:0000313" key="2">
    <source>
        <dbReference type="EMBL" id="PSB26392.1"/>
    </source>
</evidence>
<keyword evidence="3" id="KW-1185">Reference proteome</keyword>
<feature type="transmembrane region" description="Helical" evidence="1">
    <location>
        <begin position="224"/>
        <end position="249"/>
    </location>
</feature>
<proteinExistence type="predicted"/>
<name>A0A2T1E0Y0_9CYAN</name>
<feature type="transmembrane region" description="Helical" evidence="1">
    <location>
        <begin position="142"/>
        <end position="161"/>
    </location>
</feature>
<evidence type="ECO:0008006" key="4">
    <source>
        <dbReference type="Google" id="ProtNLM"/>
    </source>
</evidence>